<dbReference type="InterPro" id="IPR011074">
    <property type="entry name" value="CRAL/TRIO_N_dom"/>
</dbReference>
<dbReference type="InterPro" id="IPR052578">
    <property type="entry name" value="PI_Transfer_CRAL-TRIO"/>
</dbReference>
<dbReference type="SMART" id="SM00516">
    <property type="entry name" value="SEC14"/>
    <property type="match status" value="1"/>
</dbReference>
<name>A0AAE1TEE4_9FABA</name>
<organism evidence="3 4">
    <name type="scientific">Acacia crassicarpa</name>
    <name type="common">northern wattle</name>
    <dbReference type="NCBI Taxonomy" id="499986"/>
    <lineage>
        <taxon>Eukaryota</taxon>
        <taxon>Viridiplantae</taxon>
        <taxon>Streptophyta</taxon>
        <taxon>Embryophyta</taxon>
        <taxon>Tracheophyta</taxon>
        <taxon>Spermatophyta</taxon>
        <taxon>Magnoliopsida</taxon>
        <taxon>eudicotyledons</taxon>
        <taxon>Gunneridae</taxon>
        <taxon>Pentapetalae</taxon>
        <taxon>rosids</taxon>
        <taxon>fabids</taxon>
        <taxon>Fabales</taxon>
        <taxon>Fabaceae</taxon>
        <taxon>Caesalpinioideae</taxon>
        <taxon>mimosoid clade</taxon>
        <taxon>Acacieae</taxon>
        <taxon>Acacia</taxon>
    </lineage>
</organism>
<dbReference type="SUPFAM" id="SSF46938">
    <property type="entry name" value="CRAL/TRIO N-terminal domain"/>
    <property type="match status" value="1"/>
</dbReference>
<evidence type="ECO:0000313" key="4">
    <source>
        <dbReference type="Proteomes" id="UP001293593"/>
    </source>
</evidence>
<feature type="region of interest" description="Disordered" evidence="1">
    <location>
        <begin position="280"/>
        <end position="336"/>
    </location>
</feature>
<dbReference type="InterPro" id="IPR036865">
    <property type="entry name" value="CRAL-TRIO_dom_sf"/>
</dbReference>
<dbReference type="SUPFAM" id="SSF52087">
    <property type="entry name" value="CRAL/TRIO domain"/>
    <property type="match status" value="1"/>
</dbReference>
<evidence type="ECO:0000313" key="3">
    <source>
        <dbReference type="EMBL" id="KAK4282048.1"/>
    </source>
</evidence>
<protein>
    <recommendedName>
        <fullName evidence="2">CRAL-TRIO domain-containing protein</fullName>
    </recommendedName>
</protein>
<reference evidence="3" key="1">
    <citation type="submission" date="2023-10" db="EMBL/GenBank/DDBJ databases">
        <title>Chromosome-level genome of the transformable northern wattle, Acacia crassicarpa.</title>
        <authorList>
            <person name="Massaro I."/>
            <person name="Sinha N.R."/>
            <person name="Poethig S."/>
            <person name="Leichty A.R."/>
        </authorList>
    </citation>
    <scope>NUCLEOTIDE SEQUENCE</scope>
    <source>
        <strain evidence="3">Acra3RX</strain>
        <tissue evidence="3">Leaf</tissue>
    </source>
</reference>
<proteinExistence type="predicted"/>
<gene>
    <name evidence="3" type="ORF">QN277_013470</name>
</gene>
<dbReference type="CDD" id="cd00170">
    <property type="entry name" value="SEC14"/>
    <property type="match status" value="1"/>
</dbReference>
<dbReference type="InterPro" id="IPR036273">
    <property type="entry name" value="CRAL/TRIO_N_dom_sf"/>
</dbReference>
<dbReference type="FunFam" id="3.40.525.10:FF:000008">
    <property type="entry name" value="Phosphatidylinositol transfer protein 3"/>
    <property type="match status" value="1"/>
</dbReference>
<dbReference type="Pfam" id="PF00650">
    <property type="entry name" value="CRAL_TRIO"/>
    <property type="match status" value="1"/>
</dbReference>
<sequence>MASKQLMRVGATERTLSPQEQQDQIGEIRKIIGPITEKFPALFSDASMQRFLRARNCNAKKAAKMMKETLKWRVEYKPENIRLDDVSCEAKTGRIYRANFLDKQGRVVLVLRPGVQSTSSGVEQIKYLVYCMENAILNLNYNQEQIIWLVDFQGWSKSSVSLKVTKEATQLLQNHYPERLGLAILYNPPKLFESFWTMVKPFLETKTNRKVRFVYPENPKSCKIMEEVFDMEKLESRFGGKSLAGFNYEAYAQRLREDDKKMSDFAYSGCSSPTMLQSVMAESLQPESPSSDNGCDEESLEREDEGIQGHSPRSKNDTEDGKLGGVKNAQVGQANW</sequence>
<comment type="caution">
    <text evidence="3">The sequence shown here is derived from an EMBL/GenBank/DDBJ whole genome shotgun (WGS) entry which is preliminary data.</text>
</comment>
<accession>A0AAE1TEE4</accession>
<keyword evidence="4" id="KW-1185">Reference proteome</keyword>
<dbReference type="GO" id="GO:0008526">
    <property type="term" value="F:phosphatidylinositol transfer activity"/>
    <property type="evidence" value="ECO:0007669"/>
    <property type="project" value="TreeGrafter"/>
</dbReference>
<dbReference type="InterPro" id="IPR001251">
    <property type="entry name" value="CRAL-TRIO_dom"/>
</dbReference>
<feature type="domain" description="CRAL-TRIO" evidence="2">
    <location>
        <begin position="83"/>
        <end position="246"/>
    </location>
</feature>
<dbReference type="PANTHER" id="PTHR45824:SF18">
    <property type="entry name" value="OS01G0264700 PROTEIN"/>
    <property type="match status" value="1"/>
</dbReference>
<dbReference type="PROSITE" id="PS50191">
    <property type="entry name" value="CRAL_TRIO"/>
    <property type="match status" value="1"/>
</dbReference>
<dbReference type="SMART" id="SM01100">
    <property type="entry name" value="CRAL_TRIO_N"/>
    <property type="match status" value="1"/>
</dbReference>
<feature type="compositionally biased region" description="Acidic residues" evidence="1">
    <location>
        <begin position="294"/>
        <end position="306"/>
    </location>
</feature>
<evidence type="ECO:0000259" key="2">
    <source>
        <dbReference type="PROSITE" id="PS50191"/>
    </source>
</evidence>
<dbReference type="Proteomes" id="UP001293593">
    <property type="component" value="Unassembled WGS sequence"/>
</dbReference>
<dbReference type="EMBL" id="JAWXYG010000002">
    <property type="protein sequence ID" value="KAK4282048.1"/>
    <property type="molecule type" value="Genomic_DNA"/>
</dbReference>
<evidence type="ECO:0000256" key="1">
    <source>
        <dbReference type="SAM" id="MobiDB-lite"/>
    </source>
</evidence>
<dbReference type="PANTHER" id="PTHR45824">
    <property type="entry name" value="GH16843P"/>
    <property type="match status" value="1"/>
</dbReference>
<dbReference type="AlphaFoldDB" id="A0AAE1TEE4"/>
<dbReference type="Gene3D" id="3.40.525.10">
    <property type="entry name" value="CRAL-TRIO lipid binding domain"/>
    <property type="match status" value="1"/>
</dbReference>